<proteinExistence type="predicted"/>
<dbReference type="Pfam" id="PF13091">
    <property type="entry name" value="PLDc_2"/>
    <property type="match status" value="2"/>
</dbReference>
<accession>A0A3S4WP64</accession>
<dbReference type="InterPro" id="IPR050874">
    <property type="entry name" value="Diverse_PLD-related"/>
</dbReference>
<reference evidence="2 3" key="1">
    <citation type="submission" date="2018-12" db="EMBL/GenBank/DDBJ databases">
        <authorList>
            <consortium name="Pathogen Informatics"/>
        </authorList>
    </citation>
    <scope>NUCLEOTIDE SEQUENCE [LARGE SCALE GENOMIC DNA]</scope>
    <source>
        <strain evidence="2 3">NCTC10036</strain>
    </source>
</reference>
<dbReference type="EMBL" id="LR134493">
    <property type="protein sequence ID" value="VEI62165.1"/>
    <property type="molecule type" value="Genomic_DNA"/>
</dbReference>
<organism evidence="2 3">
    <name type="scientific">Serratia rubidaea</name>
    <name type="common">Serratia marinorubra</name>
    <dbReference type="NCBI Taxonomy" id="61652"/>
    <lineage>
        <taxon>Bacteria</taxon>
        <taxon>Pseudomonadati</taxon>
        <taxon>Pseudomonadota</taxon>
        <taxon>Gammaproteobacteria</taxon>
        <taxon>Enterobacterales</taxon>
        <taxon>Yersiniaceae</taxon>
        <taxon>Serratia</taxon>
    </lineage>
</organism>
<protein>
    <submittedName>
        <fullName evidence="2">Cardiolipin synthase</fullName>
        <ecNumber evidence="2">2.7.8.-</ecNumber>
    </submittedName>
</protein>
<dbReference type="AlphaFoldDB" id="A0A3S4WP64"/>
<dbReference type="InterPro" id="IPR025202">
    <property type="entry name" value="PLD-like_dom"/>
</dbReference>
<dbReference type="InterPro" id="IPR001736">
    <property type="entry name" value="PLipase_D/transphosphatidylase"/>
</dbReference>
<dbReference type="RefSeq" id="WP_126530677.1">
    <property type="nucleotide sequence ID" value="NZ_JAMWJM010000006.1"/>
</dbReference>
<dbReference type="PANTHER" id="PTHR10185">
    <property type="entry name" value="PHOSPHOLIPASE D - RELATED"/>
    <property type="match status" value="1"/>
</dbReference>
<feature type="domain" description="PLD phosphodiesterase" evidence="1">
    <location>
        <begin position="121"/>
        <end position="148"/>
    </location>
</feature>
<dbReference type="PROSITE" id="PS50035">
    <property type="entry name" value="PLD"/>
    <property type="match status" value="2"/>
</dbReference>
<dbReference type="Gene3D" id="3.30.870.10">
    <property type="entry name" value="Endonuclease Chain A"/>
    <property type="match status" value="2"/>
</dbReference>
<dbReference type="CDD" id="cd09107">
    <property type="entry name" value="PLDc_vPLD3_4_5_like_2"/>
    <property type="match status" value="1"/>
</dbReference>
<keyword evidence="2" id="KW-0808">Transferase</keyword>
<name>A0A3S4WP64_SERRU</name>
<dbReference type="Proteomes" id="UP000281904">
    <property type="component" value="Chromosome"/>
</dbReference>
<dbReference type="PANTHER" id="PTHR10185:SF17">
    <property type="entry name" value="GM01519P-RELATED"/>
    <property type="match status" value="1"/>
</dbReference>
<dbReference type="SUPFAM" id="SSF56024">
    <property type="entry name" value="Phospholipase D/nuclease"/>
    <property type="match status" value="2"/>
</dbReference>
<dbReference type="GO" id="GO:0006793">
    <property type="term" value="P:phosphorus metabolic process"/>
    <property type="evidence" value="ECO:0007669"/>
    <property type="project" value="UniProtKB-ARBA"/>
</dbReference>
<evidence type="ECO:0000313" key="3">
    <source>
        <dbReference type="Proteomes" id="UP000281904"/>
    </source>
</evidence>
<evidence type="ECO:0000259" key="1">
    <source>
        <dbReference type="PROSITE" id="PS50035"/>
    </source>
</evidence>
<dbReference type="EC" id="2.7.8.-" evidence="2"/>
<gene>
    <name evidence="2" type="primary">cls_1</name>
    <name evidence="2" type="ORF">NCTC10036_00962</name>
</gene>
<dbReference type="SMART" id="SM00155">
    <property type="entry name" value="PLDc"/>
    <property type="match status" value="2"/>
</dbReference>
<sequence>MNVSHHAANARFEVPGYELVYSAPLETQLQNDDLRDSAEVWRQMFAQARQRIDIAQFYVMNRPGSRLDAVLAELRRAGERGVQIRLLLERKGLRNSAADTLEQLAAIPQLELRVLDYQQLSGGIMHAKYLLVDGEQAFVGSQNFDWRALEHIHEVGLRVSDAGVVRQIQAVFEQDWRAQALLAQQQPVPPLTYRPATPAAGYLLASPRAYLPPGVTDTQSELPQLLAAAQRRVRVQVMEYAPLSFGPGRSRPYYAVIDNALRSAAARGVQVELMVADWNTKKPEIDYLKSLALLPNVQLKVVTIPVADGGFIPYARVIHSKIMTIDERLAWVGTSNWSGGYLDNSRNLELVLNNEALAARLDRLYQQLWDSPYAAALRIEQDYPAPRPGG</sequence>
<dbReference type="GO" id="GO:0016740">
    <property type="term" value="F:transferase activity"/>
    <property type="evidence" value="ECO:0007669"/>
    <property type="project" value="UniProtKB-KW"/>
</dbReference>
<feature type="domain" description="PLD phosphodiesterase" evidence="1">
    <location>
        <begin position="314"/>
        <end position="341"/>
    </location>
</feature>
<evidence type="ECO:0000313" key="2">
    <source>
        <dbReference type="EMBL" id="VEI62165.1"/>
    </source>
</evidence>